<evidence type="ECO:0000313" key="1">
    <source>
        <dbReference type="EMBL" id="MCE3049839.1"/>
    </source>
</evidence>
<dbReference type="Proteomes" id="UP000823775">
    <property type="component" value="Unassembled WGS sequence"/>
</dbReference>
<evidence type="ECO:0000313" key="2">
    <source>
        <dbReference type="Proteomes" id="UP000823775"/>
    </source>
</evidence>
<accession>A0ABS8WI55</accession>
<sequence length="58" mass="6632">MLRAFSYIIYKLPSDSKAFKSNGRHGKTRRHWKINRTKVTFAGDALAEWLTGGGQEFS</sequence>
<protein>
    <recommendedName>
        <fullName evidence="3">Ribosomal protein L32</fullName>
    </recommendedName>
</protein>
<feature type="non-terminal residue" evidence="1">
    <location>
        <position position="58"/>
    </location>
</feature>
<dbReference type="EMBL" id="JACEIK010007180">
    <property type="protein sequence ID" value="MCE3049839.1"/>
    <property type="molecule type" value="Genomic_DNA"/>
</dbReference>
<comment type="caution">
    <text evidence="1">The sequence shown here is derived from an EMBL/GenBank/DDBJ whole genome shotgun (WGS) entry which is preliminary data.</text>
</comment>
<name>A0ABS8WI55_DATST</name>
<evidence type="ECO:0008006" key="3">
    <source>
        <dbReference type="Google" id="ProtNLM"/>
    </source>
</evidence>
<keyword evidence="2" id="KW-1185">Reference proteome</keyword>
<gene>
    <name evidence="1" type="ORF">HAX54_045920</name>
</gene>
<proteinExistence type="predicted"/>
<reference evidence="1 2" key="1">
    <citation type="journal article" date="2021" name="BMC Genomics">
        <title>Datura genome reveals duplications of psychoactive alkaloid biosynthetic genes and high mutation rate following tissue culture.</title>
        <authorList>
            <person name="Rajewski A."/>
            <person name="Carter-House D."/>
            <person name="Stajich J."/>
            <person name="Litt A."/>
        </authorList>
    </citation>
    <scope>NUCLEOTIDE SEQUENCE [LARGE SCALE GENOMIC DNA]</scope>
    <source>
        <strain evidence="1">AR-01</strain>
    </source>
</reference>
<organism evidence="1 2">
    <name type="scientific">Datura stramonium</name>
    <name type="common">Jimsonweed</name>
    <name type="synonym">Common thornapple</name>
    <dbReference type="NCBI Taxonomy" id="4076"/>
    <lineage>
        <taxon>Eukaryota</taxon>
        <taxon>Viridiplantae</taxon>
        <taxon>Streptophyta</taxon>
        <taxon>Embryophyta</taxon>
        <taxon>Tracheophyta</taxon>
        <taxon>Spermatophyta</taxon>
        <taxon>Magnoliopsida</taxon>
        <taxon>eudicotyledons</taxon>
        <taxon>Gunneridae</taxon>
        <taxon>Pentapetalae</taxon>
        <taxon>asterids</taxon>
        <taxon>lamiids</taxon>
        <taxon>Solanales</taxon>
        <taxon>Solanaceae</taxon>
        <taxon>Solanoideae</taxon>
        <taxon>Datureae</taxon>
        <taxon>Datura</taxon>
    </lineage>
</organism>